<dbReference type="SUPFAM" id="SSF56601">
    <property type="entry name" value="beta-lactamase/transpeptidase-like"/>
    <property type="match status" value="1"/>
</dbReference>
<evidence type="ECO:0008006" key="5">
    <source>
        <dbReference type="Google" id="ProtNLM"/>
    </source>
</evidence>
<dbReference type="EMBL" id="CP144913">
    <property type="protein sequence ID" value="WXB76463.1"/>
    <property type="molecule type" value="Genomic_DNA"/>
</dbReference>
<protein>
    <recommendedName>
        <fullName evidence="5">Beta-lactamase class A</fullName>
    </recommendedName>
</protein>
<feature type="signal peptide" evidence="2">
    <location>
        <begin position="1"/>
        <end position="24"/>
    </location>
</feature>
<gene>
    <name evidence="3" type="ORF">V1351_16190</name>
</gene>
<dbReference type="Proteomes" id="UP001382727">
    <property type="component" value="Chromosome"/>
</dbReference>
<organism evidence="3 4">
    <name type="scientific">Janibacter alittae</name>
    <dbReference type="NCBI Taxonomy" id="3115209"/>
    <lineage>
        <taxon>Bacteria</taxon>
        <taxon>Bacillati</taxon>
        <taxon>Actinomycetota</taxon>
        <taxon>Actinomycetes</taxon>
        <taxon>Micrococcales</taxon>
        <taxon>Intrasporangiaceae</taxon>
        <taxon>Janibacter</taxon>
    </lineage>
</organism>
<reference evidence="3 4" key="1">
    <citation type="submission" date="2024-02" db="EMBL/GenBank/DDBJ databases">
        <title>Janibacter sp. nov., isolated from gut of marine sandworm.</title>
        <authorList>
            <person name="Kim B."/>
            <person name="Jun M.O."/>
            <person name="Shin N.-R."/>
        </authorList>
    </citation>
    <scope>NUCLEOTIDE SEQUENCE [LARGE SCALE GENOMIC DNA]</scope>
    <source>
        <strain evidence="3 4">A1S7</strain>
    </source>
</reference>
<feature type="chain" id="PRO_5046095976" description="Beta-lactamase class A" evidence="2">
    <location>
        <begin position="25"/>
        <end position="289"/>
    </location>
</feature>
<accession>A0ABZ2MHH5</accession>
<dbReference type="PROSITE" id="PS51257">
    <property type="entry name" value="PROKAR_LIPOPROTEIN"/>
    <property type="match status" value="1"/>
</dbReference>
<name>A0ABZ2MHH5_9MICO</name>
<proteinExistence type="predicted"/>
<evidence type="ECO:0000313" key="4">
    <source>
        <dbReference type="Proteomes" id="UP001382727"/>
    </source>
</evidence>
<evidence type="ECO:0000256" key="1">
    <source>
        <dbReference type="SAM" id="MobiDB-lite"/>
    </source>
</evidence>
<feature type="region of interest" description="Disordered" evidence="1">
    <location>
        <begin position="23"/>
        <end position="54"/>
    </location>
</feature>
<dbReference type="InterPro" id="IPR012338">
    <property type="entry name" value="Beta-lactam/transpept-like"/>
</dbReference>
<feature type="compositionally biased region" description="Low complexity" evidence="1">
    <location>
        <begin position="26"/>
        <end position="48"/>
    </location>
</feature>
<keyword evidence="2" id="KW-0732">Signal</keyword>
<dbReference type="Gene3D" id="3.40.710.10">
    <property type="entry name" value="DD-peptidase/beta-lactamase superfamily"/>
    <property type="match status" value="1"/>
</dbReference>
<evidence type="ECO:0000313" key="3">
    <source>
        <dbReference type="EMBL" id="WXB76463.1"/>
    </source>
</evidence>
<dbReference type="RefSeq" id="WP_338749462.1">
    <property type="nucleotide sequence ID" value="NZ_CP144913.1"/>
</dbReference>
<sequence>MLRRLAGAVTVALAVAACSLPGEAGPAPSQTGTPSATSASSTSPSSSTGEGRRALDSSLVADLEEVLRADDRAEVSLALAPIGSHERPRVLGDAPSLIAWSTIKVPLALAVLGSGTEAMADIDAALTASDNAAADRLWESLGTPQEAAGAVESQLRRGGDARTQVPSAVTVPGYSAFGQSTWRLIDQAAFTAALPCLNGSSPVTEAMGRVVEGQRWGLGVIEGTRFKGGWGPTPEGYVVRQLGILPGAKGGTAAAVQVRTGTHEQGTAIMDEVAAVLDRHRKALPNGSC</sequence>
<evidence type="ECO:0000256" key="2">
    <source>
        <dbReference type="SAM" id="SignalP"/>
    </source>
</evidence>
<keyword evidence="4" id="KW-1185">Reference proteome</keyword>